<feature type="transmembrane region" description="Helical" evidence="1">
    <location>
        <begin position="12"/>
        <end position="39"/>
    </location>
</feature>
<keyword evidence="3" id="KW-1185">Reference proteome</keyword>
<feature type="transmembrane region" description="Helical" evidence="1">
    <location>
        <begin position="45"/>
        <end position="65"/>
    </location>
</feature>
<gene>
    <name evidence="2" type="ORF">NCTC10295_00902</name>
</gene>
<dbReference type="EMBL" id="UGQS01000002">
    <property type="protein sequence ID" value="STZ76145.1"/>
    <property type="molecule type" value="Genomic_DNA"/>
</dbReference>
<reference evidence="2 3" key="1">
    <citation type="submission" date="2018-06" db="EMBL/GenBank/DDBJ databases">
        <authorList>
            <consortium name="Pathogen Informatics"/>
            <person name="Doyle S."/>
        </authorList>
    </citation>
    <scope>NUCLEOTIDE SEQUENCE [LARGE SCALE GENOMIC DNA]</scope>
    <source>
        <strain evidence="2 3">NCTC10295</strain>
    </source>
</reference>
<accession>A0A378UFS0</accession>
<dbReference type="RefSeq" id="WP_066076520.1">
    <property type="nucleotide sequence ID" value="NZ_CP181246.1"/>
</dbReference>
<keyword evidence="1" id="KW-0472">Membrane</keyword>
<evidence type="ECO:0000256" key="1">
    <source>
        <dbReference type="SAM" id="Phobius"/>
    </source>
</evidence>
<sequence>MTFWLIAAALVLILELFAGTVYLLVVCVALLGAGAVAALTDSTPAALLTAALLSAVFIWPVRAWARKHRRSKAQEAAENDLDIGQTVRIERHLHGALYEVVYRGAHWQARAINPADAAAAQSAVITGKEGNLLLVRLHSH</sequence>
<dbReference type="GO" id="GO:0005886">
    <property type="term" value="C:plasma membrane"/>
    <property type="evidence" value="ECO:0007669"/>
    <property type="project" value="TreeGrafter"/>
</dbReference>
<keyword evidence="1" id="KW-1133">Transmembrane helix</keyword>
<dbReference type="InterPro" id="IPR052165">
    <property type="entry name" value="Membrane_assoc_protease"/>
</dbReference>
<proteinExistence type="predicted"/>
<name>A0A378UFS0_BERDE</name>
<dbReference type="PANTHER" id="PTHR33507:SF3">
    <property type="entry name" value="INNER MEMBRANE PROTEIN YBBJ"/>
    <property type="match status" value="1"/>
</dbReference>
<dbReference type="Proteomes" id="UP000254651">
    <property type="component" value="Unassembled WGS sequence"/>
</dbReference>
<protein>
    <submittedName>
        <fullName evidence="2">Nodulation efficiency NfeD family protein</fullName>
    </submittedName>
</protein>
<keyword evidence="1" id="KW-0812">Transmembrane</keyword>
<evidence type="ECO:0000313" key="3">
    <source>
        <dbReference type="Proteomes" id="UP000254651"/>
    </source>
</evidence>
<dbReference type="PANTHER" id="PTHR33507">
    <property type="entry name" value="INNER MEMBRANE PROTEIN YBBJ"/>
    <property type="match status" value="1"/>
</dbReference>
<organism evidence="2 3">
    <name type="scientific">Bergeriella denitrificans</name>
    <name type="common">Neisseria denitrificans</name>
    <dbReference type="NCBI Taxonomy" id="494"/>
    <lineage>
        <taxon>Bacteria</taxon>
        <taxon>Pseudomonadati</taxon>
        <taxon>Pseudomonadota</taxon>
        <taxon>Betaproteobacteria</taxon>
        <taxon>Neisseriales</taxon>
        <taxon>Neisseriaceae</taxon>
        <taxon>Bergeriella</taxon>
    </lineage>
</organism>
<dbReference type="AlphaFoldDB" id="A0A378UFS0"/>
<evidence type="ECO:0000313" key="2">
    <source>
        <dbReference type="EMBL" id="STZ76145.1"/>
    </source>
</evidence>